<dbReference type="InterPro" id="IPR023395">
    <property type="entry name" value="MCP_dom_sf"/>
</dbReference>
<comment type="catalytic activity">
    <reaction evidence="18">
        <text>glutarate(in) + 2-oxoglutarate(out) = glutarate(out) + 2-oxoglutarate(in)</text>
        <dbReference type="Rhea" id="RHEA:71751"/>
        <dbReference type="ChEBI" id="CHEBI:16810"/>
        <dbReference type="ChEBI" id="CHEBI:30921"/>
    </reaction>
</comment>
<dbReference type="PANTHER" id="PTHR46356:SF1">
    <property type="entry name" value="MITOCHONDRIAL 2-OXODICARBOXYLATE CARRIER"/>
    <property type="match status" value="1"/>
</dbReference>
<feature type="repeat" description="Solcar" evidence="20">
    <location>
        <begin position="95"/>
        <end position="185"/>
    </location>
</feature>
<evidence type="ECO:0000256" key="3">
    <source>
        <dbReference type="ARBA" id="ARBA00022448"/>
    </source>
</evidence>
<comment type="catalytic activity">
    <reaction evidence="17">
        <text>2-oxoheptanedioate(in) + 2-oxoglutarate(out) = 2-oxoheptanedioate(out) + 2-oxoglutarate(in)</text>
        <dbReference type="Rhea" id="RHEA:71755"/>
        <dbReference type="ChEBI" id="CHEBI:16810"/>
        <dbReference type="ChEBI" id="CHEBI:72701"/>
    </reaction>
</comment>
<evidence type="ECO:0000256" key="16">
    <source>
        <dbReference type="ARBA" id="ARBA00048303"/>
    </source>
</evidence>
<keyword evidence="6" id="KW-0999">Mitochondrion inner membrane</keyword>
<comment type="function">
    <text evidence="13">Transports dicarboxylates across the inner membranes of mitochondria by a counter-exchange mechanism. Can transport 2-oxoadipate (2-oxohexanedioate), 2-oxoglutarate, adipate (hexanedioate), glutarate, and to a lesser extent, pimelate (heptanedioate), 2-oxopimelate (2-oxoheptanedioate), 2-aminoadipate (2-aminohexanedioate), oxaloacetate, and citrate. Plays a central role in catabolism of lysine, hydroxylysine, and tryptophan, by transporting common metabolite intermediates (such as 2-oxoadipate) into the mitochondria, where it is converted into acetyl-CoA and can enter the citric acid (TCA) cycle.</text>
</comment>
<dbReference type="InterPro" id="IPR002067">
    <property type="entry name" value="MCP"/>
</dbReference>
<comment type="catalytic activity">
    <reaction evidence="19">
        <text>hexanedioate(in) + 2-oxoglutarate(out) = hexanedioate(out) + 2-oxoglutarate(in)</text>
        <dbReference type="Rhea" id="RHEA:71743"/>
        <dbReference type="ChEBI" id="CHEBI:16810"/>
        <dbReference type="ChEBI" id="CHEBI:17128"/>
    </reaction>
</comment>
<sequence length="289" mass="31843">MEHAKEGSRQILAGGSAGLVEVLIMHPLDLIKTRLQIDQSNRGMADCVRSTLRDEGIRGFYKGILPPILAETPKRATKFFTFEQYKHIFSTPGISPAITLSLAGLCSGMTEAVVVCPFETVKVRLQSMKNANPKEVPTSMELAREIIRAEGMGTKGIFRGLTSTVARNGTWNMVYFGLYHNVKVYIPDAKESASLNLTYRILLGFIAGSLASVVNIPFDVAKSRIQGPQPIPGSRKYHGCLQSMGLVYKEEGFFALYKGLLPKIMRLGPGGAIMLVVYDEVYKYLKQFG</sequence>
<dbReference type="GO" id="GO:0055085">
    <property type="term" value="P:transmembrane transport"/>
    <property type="evidence" value="ECO:0007669"/>
    <property type="project" value="InterPro"/>
</dbReference>
<evidence type="ECO:0000256" key="14">
    <source>
        <dbReference type="ARBA" id="ARBA00047537"/>
    </source>
</evidence>
<keyword evidence="22" id="KW-1185">Reference proteome</keyword>
<evidence type="ECO:0000256" key="10">
    <source>
        <dbReference type="ARBA" id="ARBA00036018"/>
    </source>
</evidence>
<organism evidence="22 23">
    <name type="scientific">Mesorhabditis belari</name>
    <dbReference type="NCBI Taxonomy" id="2138241"/>
    <lineage>
        <taxon>Eukaryota</taxon>
        <taxon>Metazoa</taxon>
        <taxon>Ecdysozoa</taxon>
        <taxon>Nematoda</taxon>
        <taxon>Chromadorea</taxon>
        <taxon>Rhabditida</taxon>
        <taxon>Rhabditina</taxon>
        <taxon>Rhabditomorpha</taxon>
        <taxon>Rhabditoidea</taxon>
        <taxon>Rhabditidae</taxon>
        <taxon>Mesorhabditinae</taxon>
        <taxon>Mesorhabditis</taxon>
    </lineage>
</organism>
<comment type="catalytic activity">
    <reaction evidence="10">
        <text>2-oxoadipate(in) + 2-oxoglutarate(out) = 2-oxoadipate(out) + 2-oxoglutarate(in)</text>
        <dbReference type="Rhea" id="RHEA:71739"/>
        <dbReference type="ChEBI" id="CHEBI:16810"/>
        <dbReference type="ChEBI" id="CHEBI:57499"/>
    </reaction>
</comment>
<feature type="repeat" description="Solcar" evidence="20">
    <location>
        <begin position="195"/>
        <end position="284"/>
    </location>
</feature>
<evidence type="ECO:0000256" key="11">
    <source>
        <dbReference type="ARBA" id="ARBA00039747"/>
    </source>
</evidence>
<evidence type="ECO:0000256" key="13">
    <source>
        <dbReference type="ARBA" id="ARBA00046087"/>
    </source>
</evidence>
<dbReference type="PROSITE" id="PS50920">
    <property type="entry name" value="SOLCAR"/>
    <property type="match status" value="3"/>
</dbReference>
<keyword evidence="7" id="KW-1133">Transmembrane helix</keyword>
<name>A0AAF3FM06_9BILA</name>
<evidence type="ECO:0000256" key="7">
    <source>
        <dbReference type="ARBA" id="ARBA00022989"/>
    </source>
</evidence>
<comment type="subcellular location">
    <subcellularLocation>
        <location evidence="1">Mitochondrion inner membrane</location>
        <topology evidence="1">Multi-pass membrane protein</topology>
    </subcellularLocation>
</comment>
<keyword evidence="8" id="KW-0496">Mitochondrion</keyword>
<dbReference type="GO" id="GO:0005743">
    <property type="term" value="C:mitochondrial inner membrane"/>
    <property type="evidence" value="ECO:0007669"/>
    <property type="project" value="UniProtKB-SubCell"/>
</dbReference>
<evidence type="ECO:0000313" key="23">
    <source>
        <dbReference type="WBParaSite" id="MBELARI_LOCUS7793"/>
    </source>
</evidence>
<evidence type="ECO:0000256" key="15">
    <source>
        <dbReference type="ARBA" id="ARBA00048003"/>
    </source>
</evidence>
<evidence type="ECO:0000256" key="21">
    <source>
        <dbReference type="RuleBase" id="RU000488"/>
    </source>
</evidence>
<evidence type="ECO:0000256" key="19">
    <source>
        <dbReference type="ARBA" id="ARBA00048998"/>
    </source>
</evidence>
<evidence type="ECO:0000313" key="22">
    <source>
        <dbReference type="Proteomes" id="UP000887575"/>
    </source>
</evidence>
<dbReference type="Pfam" id="PF00153">
    <property type="entry name" value="Mito_carr"/>
    <property type="match status" value="3"/>
</dbReference>
<reference evidence="23" key="1">
    <citation type="submission" date="2024-02" db="UniProtKB">
        <authorList>
            <consortium name="WormBaseParasite"/>
        </authorList>
    </citation>
    <scope>IDENTIFICATION</scope>
</reference>
<dbReference type="Gene3D" id="1.50.40.10">
    <property type="entry name" value="Mitochondrial carrier domain"/>
    <property type="match status" value="1"/>
</dbReference>
<keyword evidence="3 21" id="KW-0813">Transport</keyword>
<keyword evidence="5" id="KW-0677">Repeat</keyword>
<dbReference type="Proteomes" id="UP000887575">
    <property type="component" value="Unassembled WGS sequence"/>
</dbReference>
<comment type="similarity">
    <text evidence="2 21">Belongs to the mitochondrial carrier (TC 2.A.29) family.</text>
</comment>
<dbReference type="PANTHER" id="PTHR46356">
    <property type="entry name" value="MITOCHONDRIAL 2-OXODICARBOXYLATE CARRIER"/>
    <property type="match status" value="1"/>
</dbReference>
<evidence type="ECO:0000256" key="18">
    <source>
        <dbReference type="ARBA" id="ARBA00048920"/>
    </source>
</evidence>
<comment type="catalytic activity">
    <reaction evidence="15">
        <text>citrate(in) + 2-oxoglutarate(out) = citrate(out) + 2-oxoglutarate(in)</text>
        <dbReference type="Rhea" id="RHEA:71763"/>
        <dbReference type="ChEBI" id="CHEBI:16810"/>
        <dbReference type="ChEBI" id="CHEBI:16947"/>
    </reaction>
</comment>
<evidence type="ECO:0000256" key="9">
    <source>
        <dbReference type="ARBA" id="ARBA00023136"/>
    </source>
</evidence>
<evidence type="ECO:0000256" key="20">
    <source>
        <dbReference type="PROSITE-ProRule" id="PRU00282"/>
    </source>
</evidence>
<comment type="catalytic activity">
    <reaction evidence="16">
        <text>L-2-aminoadipate(in) + 2-oxoglutarate(out) = L-2-aminoadipate(out) + 2-oxoglutarate(in)</text>
        <dbReference type="Rhea" id="RHEA:71747"/>
        <dbReference type="ChEBI" id="CHEBI:16810"/>
        <dbReference type="ChEBI" id="CHEBI:58672"/>
    </reaction>
</comment>
<accession>A0AAF3FM06</accession>
<proteinExistence type="inferred from homology"/>
<evidence type="ECO:0000256" key="12">
    <source>
        <dbReference type="ARBA" id="ARBA00041874"/>
    </source>
</evidence>
<feature type="repeat" description="Solcar" evidence="20">
    <location>
        <begin position="5"/>
        <end position="88"/>
    </location>
</feature>
<comment type="catalytic activity">
    <reaction evidence="14">
        <text>heptanedioate(in) + 2-oxoglutarate(out) = heptanedioate(out) + 2-oxoglutarate(in)</text>
        <dbReference type="Rhea" id="RHEA:71759"/>
        <dbReference type="ChEBI" id="CHEBI:16810"/>
        <dbReference type="ChEBI" id="CHEBI:36165"/>
    </reaction>
</comment>
<dbReference type="WBParaSite" id="MBELARI_LOCUS7793">
    <property type="protein sequence ID" value="MBELARI_LOCUS7793"/>
    <property type="gene ID" value="MBELARI_LOCUS7793"/>
</dbReference>
<protein>
    <recommendedName>
        <fullName evidence="11">Mitochondrial 2-oxodicarboxylate carrier</fullName>
    </recommendedName>
    <alternativeName>
        <fullName evidence="12">Solute carrier family 25 member 21</fullName>
    </alternativeName>
</protein>
<evidence type="ECO:0000256" key="8">
    <source>
        <dbReference type="ARBA" id="ARBA00023128"/>
    </source>
</evidence>
<keyword evidence="4 20" id="KW-0812">Transmembrane</keyword>
<evidence type="ECO:0000256" key="4">
    <source>
        <dbReference type="ARBA" id="ARBA00022692"/>
    </source>
</evidence>
<keyword evidence="9 20" id="KW-0472">Membrane</keyword>
<evidence type="ECO:0000256" key="5">
    <source>
        <dbReference type="ARBA" id="ARBA00022737"/>
    </source>
</evidence>
<evidence type="ECO:0000256" key="1">
    <source>
        <dbReference type="ARBA" id="ARBA00004448"/>
    </source>
</evidence>
<dbReference type="InterPro" id="IPR018108">
    <property type="entry name" value="MCP_transmembrane"/>
</dbReference>
<dbReference type="InterPro" id="IPR051752">
    <property type="entry name" value="Mito_2-oxodicarb_carrier"/>
</dbReference>
<evidence type="ECO:0000256" key="2">
    <source>
        <dbReference type="ARBA" id="ARBA00006375"/>
    </source>
</evidence>
<evidence type="ECO:0000256" key="17">
    <source>
        <dbReference type="ARBA" id="ARBA00048581"/>
    </source>
</evidence>
<evidence type="ECO:0000256" key="6">
    <source>
        <dbReference type="ARBA" id="ARBA00022792"/>
    </source>
</evidence>
<dbReference type="SUPFAM" id="SSF103506">
    <property type="entry name" value="Mitochondrial carrier"/>
    <property type="match status" value="1"/>
</dbReference>
<dbReference type="PRINTS" id="PR00926">
    <property type="entry name" value="MITOCARRIER"/>
</dbReference>
<dbReference type="AlphaFoldDB" id="A0AAF3FM06"/>